<reference evidence="1 2" key="2">
    <citation type="submission" date="2008-10" db="EMBL/GenBank/DDBJ databases">
        <authorList>
            <person name="Fulton L."/>
            <person name="Clifton S."/>
            <person name="Fulton B."/>
            <person name="Xu J."/>
            <person name="Minx P."/>
            <person name="Pepin K.H."/>
            <person name="Johnson M."/>
            <person name="Thiruvilangam P."/>
            <person name="Bhonagiri V."/>
            <person name="Nash W.E."/>
            <person name="Mardis E.R."/>
            <person name="Wilson R.K."/>
        </authorList>
    </citation>
    <scope>NUCLEOTIDE SEQUENCE [LARGE SCALE GENOMIC DNA]</scope>
    <source>
        <strain evidence="1 2">DSM 13279</strain>
    </source>
</reference>
<dbReference type="EMBL" id="ABXJ01000066">
    <property type="protein sequence ID" value="EEA90661.1"/>
    <property type="molecule type" value="Genomic_DNA"/>
</dbReference>
<gene>
    <name evidence="1" type="ORF">COLSTE_01143</name>
</gene>
<name>B6GAP3_9ACTN</name>
<proteinExistence type="predicted"/>
<keyword evidence="2" id="KW-1185">Reference proteome</keyword>
<dbReference type="HOGENOM" id="CLU_2245336_0_0_11"/>
<sequence length="104" mass="11850">MHSFARTWHAHARFEYTAGCICRPSRTAHGHGGGSARVQWTHVSFEKGALHVCTFPLPFPSSFLPPVWVNRRVPPALGARYCRRSCPFDIRMRVRSSCPNQEQE</sequence>
<dbReference type="Proteomes" id="UP000003560">
    <property type="component" value="Unassembled WGS sequence"/>
</dbReference>
<accession>B6GAP3</accession>
<evidence type="ECO:0000313" key="2">
    <source>
        <dbReference type="Proteomes" id="UP000003560"/>
    </source>
</evidence>
<dbReference type="STRING" id="445975.COLSTE_01143"/>
<evidence type="ECO:0000313" key="1">
    <source>
        <dbReference type="EMBL" id="EEA90661.1"/>
    </source>
</evidence>
<reference evidence="1 2" key="1">
    <citation type="submission" date="2008-10" db="EMBL/GenBank/DDBJ databases">
        <title>Draft genome sequence of Collinsella stercoris (DSM 13279).</title>
        <authorList>
            <person name="Sudarsanam P."/>
            <person name="Ley R."/>
            <person name="Guruge J."/>
            <person name="Turnbaugh P.J."/>
            <person name="Mahowald M."/>
            <person name="Liep D."/>
            <person name="Gordon J."/>
        </authorList>
    </citation>
    <scope>NUCLEOTIDE SEQUENCE [LARGE SCALE GENOMIC DNA]</scope>
    <source>
        <strain evidence="1 2">DSM 13279</strain>
    </source>
</reference>
<comment type="caution">
    <text evidence="1">The sequence shown here is derived from an EMBL/GenBank/DDBJ whole genome shotgun (WGS) entry which is preliminary data.</text>
</comment>
<organism evidence="1 2">
    <name type="scientific">Collinsella stercoris DSM 13279</name>
    <dbReference type="NCBI Taxonomy" id="445975"/>
    <lineage>
        <taxon>Bacteria</taxon>
        <taxon>Bacillati</taxon>
        <taxon>Actinomycetota</taxon>
        <taxon>Coriobacteriia</taxon>
        <taxon>Coriobacteriales</taxon>
        <taxon>Coriobacteriaceae</taxon>
        <taxon>Collinsella</taxon>
    </lineage>
</organism>
<dbReference type="AlphaFoldDB" id="B6GAP3"/>
<protein>
    <submittedName>
        <fullName evidence="1">Uncharacterized protein</fullName>
    </submittedName>
</protein>